<evidence type="ECO:0000313" key="1">
    <source>
        <dbReference type="EMBL" id="CAD9179938.1"/>
    </source>
</evidence>
<dbReference type="EMBL" id="HBGE01095267">
    <property type="protein sequence ID" value="CAD9179938.1"/>
    <property type="molecule type" value="Transcribed_RNA"/>
</dbReference>
<organism evidence="1">
    <name type="scientific">Alexandrium catenella</name>
    <name type="common">Red tide dinoflagellate</name>
    <name type="synonym">Gonyaulax catenella</name>
    <dbReference type="NCBI Taxonomy" id="2925"/>
    <lineage>
        <taxon>Eukaryota</taxon>
        <taxon>Sar</taxon>
        <taxon>Alveolata</taxon>
        <taxon>Dinophyceae</taxon>
        <taxon>Gonyaulacales</taxon>
        <taxon>Pyrocystaceae</taxon>
        <taxon>Alexandrium</taxon>
    </lineage>
</organism>
<reference evidence="1" key="1">
    <citation type="submission" date="2021-01" db="EMBL/GenBank/DDBJ databases">
        <authorList>
            <person name="Corre E."/>
            <person name="Pelletier E."/>
            <person name="Niang G."/>
            <person name="Scheremetjew M."/>
            <person name="Finn R."/>
            <person name="Kale V."/>
            <person name="Holt S."/>
            <person name="Cochrane G."/>
            <person name="Meng A."/>
            <person name="Brown T."/>
            <person name="Cohen L."/>
        </authorList>
    </citation>
    <scope>NUCLEOTIDE SEQUENCE</scope>
    <source>
        <strain evidence="1">OF101</strain>
    </source>
</reference>
<proteinExistence type="predicted"/>
<dbReference type="AlphaFoldDB" id="A0A7S1WPQ3"/>
<gene>
    <name evidence="1" type="ORF">ACAT0790_LOCUS56710</name>
</gene>
<protein>
    <submittedName>
        <fullName evidence="1">Uncharacterized protein</fullName>
    </submittedName>
</protein>
<accession>A0A7S1WPQ3</accession>
<name>A0A7S1WPQ3_ALECA</name>
<sequence length="115" mass="13185">MHPRDNSIIIDLDAQRSMKGHEILRHLEQQREAISQNSFDAYKREFDLETGVRKQKLDGVKIKRDEIQYVESLESLVGSRSEPALRLPVHRPIRQVRGPRSISDIRGTIGVAEGD</sequence>